<dbReference type="InterPro" id="IPR050109">
    <property type="entry name" value="HTH-type_TetR-like_transc_reg"/>
</dbReference>
<evidence type="ECO:0000259" key="3">
    <source>
        <dbReference type="PROSITE" id="PS50977"/>
    </source>
</evidence>
<dbReference type="SUPFAM" id="SSF46689">
    <property type="entry name" value="Homeodomain-like"/>
    <property type="match status" value="1"/>
</dbReference>
<dbReference type="PROSITE" id="PS50977">
    <property type="entry name" value="HTH_TETR_2"/>
    <property type="match status" value="1"/>
</dbReference>
<dbReference type="STRING" id="1544416.Cocul_00662"/>
<sequence length="191" mass="21093">MARDTEKTKQRILDAALTEFTEHGPDGTTVERIARSAGVNKERIYNYFGNKHALFAHILDQEMTSATTALPVPSTGAADIGEYAGNLYDYLEAHPALLRLLQWEALTLPAPIPGEQQRTHTYAQRTAEFREGQRTGTFTDTIDAAHLNILILGIAGYWHLLPQVTRMIAAPDEAASRRAAVVEAARRLVTP</sequence>
<evidence type="ECO:0000256" key="1">
    <source>
        <dbReference type="ARBA" id="ARBA00023125"/>
    </source>
</evidence>
<dbReference type="GO" id="GO:0006355">
    <property type="term" value="P:regulation of DNA-templated transcription"/>
    <property type="evidence" value="ECO:0007669"/>
    <property type="project" value="UniProtKB-ARBA"/>
</dbReference>
<reference evidence="4 5" key="1">
    <citation type="submission" date="2015-10" db="EMBL/GenBank/DDBJ databases">
        <title>Corynebacteirum lowii and Corynebacterium oculi species nova, derived from human clinical disease and and emended description of Corynebacterium mastiditis.</title>
        <authorList>
            <person name="Bernard K."/>
            <person name="Pacheco A.L."/>
            <person name="Mcdougall C."/>
            <person name="Burtx T."/>
            <person name="Weibe D."/>
            <person name="Tyler S."/>
            <person name="Olson A.B."/>
            <person name="Cnockaert M."/>
            <person name="Eguchi H."/>
            <person name="Kuwahara T."/>
            <person name="Nakayama-Imaohji H."/>
            <person name="Boudewijins M."/>
            <person name="Van Hoecke F."/>
            <person name="Bernier A.-M."/>
            <person name="Vandamme P."/>
        </authorList>
    </citation>
    <scope>NUCLEOTIDE SEQUENCE [LARGE SCALE GENOMIC DNA]</scope>
    <source>
        <strain evidence="4 5">NML 130210</strain>
    </source>
</reference>
<protein>
    <submittedName>
        <fullName evidence="4">HTH-type transcriptional repressor NicS</fullName>
    </submittedName>
</protein>
<dbReference type="GO" id="GO:0003677">
    <property type="term" value="F:DNA binding"/>
    <property type="evidence" value="ECO:0007669"/>
    <property type="project" value="UniProtKB-UniRule"/>
</dbReference>
<dbReference type="AlphaFoldDB" id="A0A0Q0U1A4"/>
<feature type="DNA-binding region" description="H-T-H motif" evidence="2">
    <location>
        <begin position="29"/>
        <end position="48"/>
    </location>
</feature>
<dbReference type="PRINTS" id="PR00455">
    <property type="entry name" value="HTHTETR"/>
</dbReference>
<feature type="domain" description="HTH tetR-type" evidence="3">
    <location>
        <begin position="6"/>
        <end position="66"/>
    </location>
</feature>
<proteinExistence type="predicted"/>
<evidence type="ECO:0000256" key="2">
    <source>
        <dbReference type="PROSITE-ProRule" id="PRU00335"/>
    </source>
</evidence>
<evidence type="ECO:0000313" key="5">
    <source>
        <dbReference type="Proteomes" id="UP000050517"/>
    </source>
</evidence>
<dbReference type="PANTHER" id="PTHR30328:SF54">
    <property type="entry name" value="HTH-TYPE TRANSCRIPTIONAL REPRESSOR SCO4008"/>
    <property type="match status" value="1"/>
</dbReference>
<comment type="caution">
    <text evidence="4">The sequence shown here is derived from an EMBL/GenBank/DDBJ whole genome shotgun (WGS) entry which is preliminary data.</text>
</comment>
<dbReference type="RefSeq" id="WP_055121836.1">
    <property type="nucleotide sequence ID" value="NZ_LKST01000001.1"/>
</dbReference>
<dbReference type="InterPro" id="IPR009057">
    <property type="entry name" value="Homeodomain-like_sf"/>
</dbReference>
<dbReference type="InterPro" id="IPR041467">
    <property type="entry name" value="Sco4008_C"/>
</dbReference>
<dbReference type="Gene3D" id="1.10.357.10">
    <property type="entry name" value="Tetracycline Repressor, domain 2"/>
    <property type="match status" value="1"/>
</dbReference>
<dbReference type="InterPro" id="IPR001647">
    <property type="entry name" value="HTH_TetR"/>
</dbReference>
<name>A0A0Q0U1A4_9CORY</name>
<keyword evidence="1 2" id="KW-0238">DNA-binding</keyword>
<evidence type="ECO:0000313" key="4">
    <source>
        <dbReference type="EMBL" id="KQB85516.1"/>
    </source>
</evidence>
<dbReference type="Proteomes" id="UP000050517">
    <property type="component" value="Unassembled WGS sequence"/>
</dbReference>
<dbReference type="EMBL" id="LKST01000001">
    <property type="protein sequence ID" value="KQB85516.1"/>
    <property type="molecule type" value="Genomic_DNA"/>
</dbReference>
<dbReference type="PANTHER" id="PTHR30328">
    <property type="entry name" value="TRANSCRIPTIONAL REPRESSOR"/>
    <property type="match status" value="1"/>
</dbReference>
<keyword evidence="5" id="KW-1185">Reference proteome</keyword>
<dbReference type="OrthoDB" id="4726108at2"/>
<organism evidence="4 5">
    <name type="scientific">Corynebacterium oculi</name>
    <dbReference type="NCBI Taxonomy" id="1544416"/>
    <lineage>
        <taxon>Bacteria</taxon>
        <taxon>Bacillati</taxon>
        <taxon>Actinomycetota</taxon>
        <taxon>Actinomycetes</taxon>
        <taxon>Mycobacteriales</taxon>
        <taxon>Corynebacteriaceae</taxon>
        <taxon>Corynebacterium</taxon>
    </lineage>
</organism>
<dbReference type="Pfam" id="PF17926">
    <property type="entry name" value="TetR_C_21"/>
    <property type="match status" value="1"/>
</dbReference>
<accession>A0A0Q0U1A4</accession>
<gene>
    <name evidence="4" type="primary">nicS_2</name>
    <name evidence="4" type="ORF">Cocul_00662</name>
</gene>
<dbReference type="InterPro" id="IPR036271">
    <property type="entry name" value="Tet_transcr_reg_TetR-rel_C_sf"/>
</dbReference>
<dbReference type="SUPFAM" id="SSF48498">
    <property type="entry name" value="Tetracyclin repressor-like, C-terminal domain"/>
    <property type="match status" value="1"/>
</dbReference>
<dbReference type="PATRIC" id="fig|1544416.3.peg.663"/>
<dbReference type="Pfam" id="PF00440">
    <property type="entry name" value="TetR_N"/>
    <property type="match status" value="1"/>
</dbReference>